<dbReference type="Proteomes" id="UP001174909">
    <property type="component" value="Unassembled WGS sequence"/>
</dbReference>
<evidence type="ECO:0000313" key="3">
    <source>
        <dbReference type="Proteomes" id="UP001174909"/>
    </source>
</evidence>
<dbReference type="EMBL" id="CASHTH010004337">
    <property type="protein sequence ID" value="CAI8056220.1"/>
    <property type="molecule type" value="Genomic_DNA"/>
</dbReference>
<accession>A0AA35TXD1</accession>
<feature type="compositionally biased region" description="Low complexity" evidence="1">
    <location>
        <begin position="1"/>
        <end position="17"/>
    </location>
</feature>
<proteinExistence type="predicted"/>
<dbReference type="AlphaFoldDB" id="A0AA35TXD1"/>
<feature type="region of interest" description="Disordered" evidence="1">
    <location>
        <begin position="1"/>
        <end position="46"/>
    </location>
</feature>
<gene>
    <name evidence="2" type="ORF">GBAR_LOCUS30631</name>
</gene>
<evidence type="ECO:0000313" key="2">
    <source>
        <dbReference type="EMBL" id="CAI8056220.1"/>
    </source>
</evidence>
<protein>
    <submittedName>
        <fullName evidence="2">Uncharacterized protein</fullName>
    </submittedName>
</protein>
<organism evidence="2 3">
    <name type="scientific">Geodia barretti</name>
    <name type="common">Barrett's horny sponge</name>
    <dbReference type="NCBI Taxonomy" id="519541"/>
    <lineage>
        <taxon>Eukaryota</taxon>
        <taxon>Metazoa</taxon>
        <taxon>Porifera</taxon>
        <taxon>Demospongiae</taxon>
        <taxon>Heteroscleromorpha</taxon>
        <taxon>Tetractinellida</taxon>
        <taxon>Astrophorina</taxon>
        <taxon>Geodiidae</taxon>
        <taxon>Geodia</taxon>
    </lineage>
</organism>
<evidence type="ECO:0000256" key="1">
    <source>
        <dbReference type="SAM" id="MobiDB-lite"/>
    </source>
</evidence>
<name>A0AA35TXD1_GEOBA</name>
<sequence length="219" mass="24088">MSTGILPSLPHPFSMFPMSPPTPHTPISHSTRLESGHCSPNTLTPPTPFGLSPISTTPVLPGLLPVLPPTTNPQTGQPGIIPGQPSLNGSLHRTLAYWELERLYYHNLALLEQQRQYTLFLEAELRKMEQERQNEDHGNRVVAEQQPSYHQFWGCVGESEHDASASPGSEGCGINNNDVTAFVETSNGGLCLRPEHDYYGNLLNQCGHPHDIKPLPTDT</sequence>
<comment type="caution">
    <text evidence="2">The sequence shown here is derived from an EMBL/GenBank/DDBJ whole genome shotgun (WGS) entry which is preliminary data.</text>
</comment>
<reference evidence="2" key="1">
    <citation type="submission" date="2023-03" db="EMBL/GenBank/DDBJ databases">
        <authorList>
            <person name="Steffen K."/>
            <person name="Cardenas P."/>
        </authorList>
    </citation>
    <scope>NUCLEOTIDE SEQUENCE</scope>
</reference>
<keyword evidence="3" id="KW-1185">Reference proteome</keyword>